<evidence type="ECO:0000313" key="2">
    <source>
        <dbReference type="EMBL" id="CNV91009.1"/>
    </source>
</evidence>
<organism evidence="1 4">
    <name type="scientific">Mycobacterium tuberculosis</name>
    <dbReference type="NCBI Taxonomy" id="1773"/>
    <lineage>
        <taxon>Bacteria</taxon>
        <taxon>Bacillati</taxon>
        <taxon>Actinomycetota</taxon>
        <taxon>Actinomycetes</taxon>
        <taxon>Mycobacteriales</taxon>
        <taxon>Mycobacteriaceae</taxon>
        <taxon>Mycobacterium</taxon>
        <taxon>Mycobacterium tuberculosis complex</taxon>
    </lineage>
</organism>
<evidence type="ECO:0000313" key="3">
    <source>
        <dbReference type="Proteomes" id="UP000039217"/>
    </source>
</evidence>
<gene>
    <name evidence="1" type="ORF">ERS007657_00232</name>
    <name evidence="2" type="ORF">ERS007661_03264</name>
</gene>
<dbReference type="Proteomes" id="UP000046680">
    <property type="component" value="Unassembled WGS sequence"/>
</dbReference>
<dbReference type="Proteomes" id="UP000039217">
    <property type="component" value="Unassembled WGS sequence"/>
</dbReference>
<dbReference type="EMBL" id="CQQC01001396">
    <property type="protein sequence ID" value="CNV91009.1"/>
    <property type="molecule type" value="Genomic_DNA"/>
</dbReference>
<name>A0A654TVR8_MYCTX</name>
<evidence type="ECO:0000313" key="1">
    <source>
        <dbReference type="EMBL" id="CFR65680.1"/>
    </source>
</evidence>
<proteinExistence type="predicted"/>
<sequence>MVVRLNGIVVDLPEPAGLTAMERSPRMVSVRIAARDWSPTTMLRSTLKVTFALFPARLTADTAPTLRPET</sequence>
<dbReference type="AlphaFoldDB" id="A0A654TVR8"/>
<evidence type="ECO:0000313" key="4">
    <source>
        <dbReference type="Proteomes" id="UP000046680"/>
    </source>
</evidence>
<protein>
    <submittedName>
        <fullName evidence="1">Uncharacterized protein</fullName>
    </submittedName>
</protein>
<accession>A0A654TVR8</accession>
<dbReference type="EMBL" id="CGCX01000045">
    <property type="protein sequence ID" value="CFR65680.1"/>
    <property type="molecule type" value="Genomic_DNA"/>
</dbReference>
<reference evidence="3 4" key="1">
    <citation type="submission" date="2015-03" db="EMBL/GenBank/DDBJ databases">
        <authorList>
            <consortium name="Pathogen Informatics"/>
        </authorList>
    </citation>
    <scope>NUCLEOTIDE SEQUENCE [LARGE SCALE GENOMIC DNA]</scope>
    <source>
        <strain evidence="1 4">C09601061</strain>
        <strain evidence="2 3">D00501624</strain>
    </source>
</reference>